<comment type="caution">
    <text evidence="1">The sequence shown here is derived from an EMBL/GenBank/DDBJ whole genome shotgun (WGS) entry which is preliminary data.</text>
</comment>
<dbReference type="InterPro" id="IPR039470">
    <property type="entry name" value="Nuc_deoxyri_tr2"/>
</dbReference>
<dbReference type="OrthoDB" id="2893324at2759"/>
<dbReference type="AlphaFoldDB" id="A0A8H8RFJ7"/>
<sequence length="139" mass="15421">MPALIIKSPHSPPTRPPIPHHLPIRLHLPPTKPTLAINPQHFPLTPPDWDASWQENCSDARFVTQVNWELDGLERADIVVVYFAPEAKAPITLLELGLVLGKGKRVVVCCEEGFWKRGNVELLCGRMGGAVYGKFGRGE</sequence>
<evidence type="ECO:0000313" key="2">
    <source>
        <dbReference type="Proteomes" id="UP000462212"/>
    </source>
</evidence>
<keyword evidence="2" id="KW-1185">Reference proteome</keyword>
<dbReference type="Gene3D" id="3.40.50.450">
    <property type="match status" value="1"/>
</dbReference>
<accession>A0A8H8RFJ7</accession>
<dbReference type="Pfam" id="PF15891">
    <property type="entry name" value="Nuc_deoxyri_tr2"/>
    <property type="match status" value="1"/>
</dbReference>
<organism evidence="1 2">
    <name type="scientific">Lachnellula subtilissima</name>
    <dbReference type="NCBI Taxonomy" id="602034"/>
    <lineage>
        <taxon>Eukaryota</taxon>
        <taxon>Fungi</taxon>
        <taxon>Dikarya</taxon>
        <taxon>Ascomycota</taxon>
        <taxon>Pezizomycotina</taxon>
        <taxon>Leotiomycetes</taxon>
        <taxon>Helotiales</taxon>
        <taxon>Lachnaceae</taxon>
        <taxon>Lachnellula</taxon>
    </lineage>
</organism>
<evidence type="ECO:0000313" key="1">
    <source>
        <dbReference type="EMBL" id="TVY33136.1"/>
    </source>
</evidence>
<dbReference type="Proteomes" id="UP000462212">
    <property type="component" value="Unassembled WGS sequence"/>
</dbReference>
<dbReference type="EMBL" id="QGMJ01000857">
    <property type="protein sequence ID" value="TVY33136.1"/>
    <property type="molecule type" value="Genomic_DNA"/>
</dbReference>
<name>A0A8H8RFJ7_9HELO</name>
<gene>
    <name evidence="1" type="ORF">LSUB1_G007304</name>
</gene>
<proteinExistence type="predicted"/>
<reference evidence="1 2" key="1">
    <citation type="submission" date="2018-05" db="EMBL/GenBank/DDBJ databases">
        <title>Genome sequencing and assembly of the regulated plant pathogen Lachnellula willkommii and related sister species for the development of diagnostic species identification markers.</title>
        <authorList>
            <person name="Giroux E."/>
            <person name="Bilodeau G."/>
        </authorList>
    </citation>
    <scope>NUCLEOTIDE SEQUENCE [LARGE SCALE GENOMIC DNA]</scope>
    <source>
        <strain evidence="1 2">CBS 197.66</strain>
    </source>
</reference>
<protein>
    <submittedName>
        <fullName evidence="1">Uncharacterized protein</fullName>
    </submittedName>
</protein>